<keyword evidence="4" id="KW-0548">Nucleotidyltransferase</keyword>
<keyword evidence="2" id="KW-0240">DNA-directed RNA polymerase</keyword>
<gene>
    <name evidence="7" type="primary">rpo</name>
</gene>
<evidence type="ECO:0000256" key="4">
    <source>
        <dbReference type="ARBA" id="ARBA00022695"/>
    </source>
</evidence>
<dbReference type="InterPro" id="IPR007080">
    <property type="entry name" value="RNA_pol_Rpb1_1"/>
</dbReference>
<dbReference type="GO" id="GO:0000428">
    <property type="term" value="C:DNA-directed RNA polymerase complex"/>
    <property type="evidence" value="ECO:0007669"/>
    <property type="project" value="UniProtKB-KW"/>
</dbReference>
<feature type="non-terminal residue" evidence="7">
    <location>
        <position position="1"/>
    </location>
</feature>
<name>F6L732_9CYAN</name>
<feature type="non-terminal residue" evidence="7">
    <location>
        <position position="196"/>
    </location>
</feature>
<dbReference type="EC" id="2.7.7.6" evidence="1"/>
<dbReference type="GO" id="GO:0006351">
    <property type="term" value="P:DNA-templated transcription"/>
    <property type="evidence" value="ECO:0007669"/>
    <property type="project" value="InterPro"/>
</dbReference>
<sequence length="196" mass="22463">GSRPAWGRLNSPPQYPTPGISRVTYLYFCRLVFFLEVGAGCLFDLRSLARVLDYPNLHLYKNGDRCPLLLRVLSHLLQTVQQPSVKTWIGAETLLRILIDITRCKDPYRLREEIGGAKGQKRAKLIIRLRLIDKFFATGSLTDWMVMSVIPVIPPHLRPMVQLDGGRFATSDLNDLYRLVINRNNRLARLQEILAH</sequence>
<organism evidence="7">
    <name type="scientific">Tolypothrix sp. LCRNK.17</name>
    <dbReference type="NCBI Taxonomy" id="1002814"/>
    <lineage>
        <taxon>Bacteria</taxon>
        <taxon>Bacillati</taxon>
        <taxon>Cyanobacteriota</taxon>
        <taxon>Cyanophyceae</taxon>
        <taxon>Nostocales</taxon>
        <taxon>Tolypothrichaceae</taxon>
        <taxon>Tolypothrix</taxon>
    </lineage>
</organism>
<evidence type="ECO:0000256" key="5">
    <source>
        <dbReference type="ARBA" id="ARBA00023163"/>
    </source>
</evidence>
<reference evidence="7" key="1">
    <citation type="submission" date="2010-12" db="EMBL/GenBank/DDBJ databases">
        <title>Polyphasic characterization of local cyanobacterial isolates of Eastern UP and Western Bihar.</title>
        <authorList>
            <person name="Kumari N."/>
            <person name="Rai L.C."/>
            <person name="Narayan O.P."/>
        </authorList>
    </citation>
    <scope>NUCLEOTIDE SEQUENCE</scope>
    <source>
        <strain evidence="7">LCRNK.17</strain>
    </source>
</reference>
<evidence type="ECO:0000256" key="2">
    <source>
        <dbReference type="ARBA" id="ARBA00022478"/>
    </source>
</evidence>
<accession>F6L732</accession>
<dbReference type="GO" id="GO:0003677">
    <property type="term" value="F:DNA binding"/>
    <property type="evidence" value="ECO:0007669"/>
    <property type="project" value="InterPro"/>
</dbReference>
<feature type="domain" description="RNA polymerase Rpb1" evidence="6">
    <location>
        <begin position="94"/>
        <end position="192"/>
    </location>
</feature>
<dbReference type="AlphaFoldDB" id="F6L732"/>
<evidence type="ECO:0000259" key="6">
    <source>
        <dbReference type="Pfam" id="PF04997"/>
    </source>
</evidence>
<proteinExistence type="predicted"/>
<evidence type="ECO:0000256" key="3">
    <source>
        <dbReference type="ARBA" id="ARBA00022679"/>
    </source>
</evidence>
<keyword evidence="5" id="KW-0804">Transcription</keyword>
<evidence type="ECO:0000256" key="1">
    <source>
        <dbReference type="ARBA" id="ARBA00012418"/>
    </source>
</evidence>
<dbReference type="SUPFAM" id="SSF64484">
    <property type="entry name" value="beta and beta-prime subunits of DNA dependent RNA-polymerase"/>
    <property type="match status" value="1"/>
</dbReference>
<dbReference type="Pfam" id="PF04997">
    <property type="entry name" value="RNA_pol_Rpb1_1"/>
    <property type="match status" value="1"/>
</dbReference>
<dbReference type="GO" id="GO:0003899">
    <property type="term" value="F:DNA-directed RNA polymerase activity"/>
    <property type="evidence" value="ECO:0007669"/>
    <property type="project" value="UniProtKB-EC"/>
</dbReference>
<evidence type="ECO:0000313" key="7">
    <source>
        <dbReference type="EMBL" id="AEF33345.1"/>
    </source>
</evidence>
<protein>
    <recommendedName>
        <fullName evidence="1">DNA-directed RNA polymerase</fullName>
        <ecNumber evidence="1">2.7.7.6</ecNumber>
    </recommendedName>
</protein>
<keyword evidence="3" id="KW-0808">Transferase</keyword>
<dbReference type="EMBL" id="HQ836238">
    <property type="protein sequence ID" value="AEF33345.1"/>
    <property type="molecule type" value="Genomic_DNA"/>
</dbReference>